<dbReference type="GO" id="GO:0006303">
    <property type="term" value="P:double-strand break repair via nonhomologous end joining"/>
    <property type="evidence" value="ECO:0007669"/>
    <property type="project" value="InterPro"/>
</dbReference>
<reference evidence="2 3" key="1">
    <citation type="journal article" date="2013" name="BMC Genomics">
        <title>Reconstruction of the lipid metabolism for the microalga Monoraphidium neglectum from its genome sequence reveals characteristics suitable for biofuel production.</title>
        <authorList>
            <person name="Bogen C."/>
            <person name="Al-Dilaimi A."/>
            <person name="Albersmeier A."/>
            <person name="Wichmann J."/>
            <person name="Grundmann M."/>
            <person name="Rupp O."/>
            <person name="Lauersen K.J."/>
            <person name="Blifernez-Klassen O."/>
            <person name="Kalinowski J."/>
            <person name="Goesmann A."/>
            <person name="Mussgnug J.H."/>
            <person name="Kruse O."/>
        </authorList>
    </citation>
    <scope>NUCLEOTIDE SEQUENCE [LARGE SCALE GENOMIC DNA]</scope>
    <source>
        <strain evidence="2 3">SAG 48.87</strain>
    </source>
</reference>
<accession>A0A0D2J8H4</accession>
<gene>
    <name evidence="2" type="ORF">MNEG_11905</name>
</gene>
<evidence type="ECO:0000313" key="2">
    <source>
        <dbReference type="EMBL" id="KIY96057.1"/>
    </source>
</evidence>
<dbReference type="AlphaFoldDB" id="A0A0D2J8H4"/>
<dbReference type="GeneID" id="25729214"/>
<feature type="domain" description="DNA-dependent protein kinase catalytic subunit CC3" evidence="1">
    <location>
        <begin position="55"/>
        <end position="167"/>
    </location>
</feature>
<dbReference type="InterPro" id="IPR012582">
    <property type="entry name" value="DNAPKcs_CC3"/>
</dbReference>
<evidence type="ECO:0000313" key="3">
    <source>
        <dbReference type="Proteomes" id="UP000054498"/>
    </source>
</evidence>
<protein>
    <recommendedName>
        <fullName evidence="1">DNA-dependent protein kinase catalytic subunit CC3 domain-containing protein</fullName>
    </recommendedName>
</protein>
<dbReference type="Proteomes" id="UP000054498">
    <property type="component" value="Unassembled WGS sequence"/>
</dbReference>
<organism evidence="2 3">
    <name type="scientific">Monoraphidium neglectum</name>
    <dbReference type="NCBI Taxonomy" id="145388"/>
    <lineage>
        <taxon>Eukaryota</taxon>
        <taxon>Viridiplantae</taxon>
        <taxon>Chlorophyta</taxon>
        <taxon>core chlorophytes</taxon>
        <taxon>Chlorophyceae</taxon>
        <taxon>CS clade</taxon>
        <taxon>Sphaeropleales</taxon>
        <taxon>Selenastraceae</taxon>
        <taxon>Monoraphidium</taxon>
    </lineage>
</organism>
<evidence type="ECO:0000259" key="1">
    <source>
        <dbReference type="Pfam" id="PF08163"/>
    </source>
</evidence>
<dbReference type="GO" id="GO:0005634">
    <property type="term" value="C:nucleus"/>
    <property type="evidence" value="ECO:0007669"/>
    <property type="project" value="InterPro"/>
</dbReference>
<dbReference type="Pfam" id="PF08163">
    <property type="entry name" value="DNAPKcs_CC3"/>
    <property type="match status" value="1"/>
</dbReference>
<keyword evidence="3" id="KW-1185">Reference proteome</keyword>
<sequence length="201" mass="21155">MVFGEEVRAALLGALAAPLLELAPPPQRAAWFAARLPSLARLAKAGAQEGAAVAAAAERGALCTKWAAYRLLEVMYRTLSRQELNAALEAAAGQLPRKNADVMAQATRDARGLAAQNAVCEAAARRVRCAAFSCVATLVRCTQATPKFYAVAIDSKDDRLWAGLVDPALPTDFDVAPAYAGEAARGAARARLERARAALQP</sequence>
<dbReference type="EMBL" id="KK103181">
    <property type="protein sequence ID" value="KIY96057.1"/>
    <property type="molecule type" value="Genomic_DNA"/>
</dbReference>
<name>A0A0D2J8H4_9CHLO</name>
<dbReference type="RefSeq" id="XP_013895077.1">
    <property type="nucleotide sequence ID" value="XM_014039623.1"/>
</dbReference>
<proteinExistence type="predicted"/>
<dbReference type="KEGG" id="mng:MNEG_11905"/>